<dbReference type="EMBL" id="VSSQ01012055">
    <property type="protein sequence ID" value="MPM48338.1"/>
    <property type="molecule type" value="Genomic_DNA"/>
</dbReference>
<organism evidence="1">
    <name type="scientific">bioreactor metagenome</name>
    <dbReference type="NCBI Taxonomy" id="1076179"/>
    <lineage>
        <taxon>unclassified sequences</taxon>
        <taxon>metagenomes</taxon>
        <taxon>ecological metagenomes</taxon>
    </lineage>
</organism>
<gene>
    <name evidence="1" type="ORF">SDC9_95062</name>
</gene>
<dbReference type="AlphaFoldDB" id="A0A645A6J7"/>
<evidence type="ECO:0000313" key="1">
    <source>
        <dbReference type="EMBL" id="MPM48338.1"/>
    </source>
</evidence>
<comment type="caution">
    <text evidence="1">The sequence shown here is derived from an EMBL/GenBank/DDBJ whole genome shotgun (WGS) entry which is preliminary data.</text>
</comment>
<sequence length="60" mass="7176">MIDKITLNKDIDSFFKVFSLLHAYNYIPECSQRYKTILYSYLNNGTKTMLAQPYFRTNKN</sequence>
<protein>
    <submittedName>
        <fullName evidence="1">Uncharacterized protein</fullName>
    </submittedName>
</protein>
<proteinExistence type="predicted"/>
<name>A0A645A6J7_9ZZZZ</name>
<reference evidence="1" key="1">
    <citation type="submission" date="2019-08" db="EMBL/GenBank/DDBJ databases">
        <authorList>
            <person name="Kucharzyk K."/>
            <person name="Murdoch R.W."/>
            <person name="Higgins S."/>
            <person name="Loffler F."/>
        </authorList>
    </citation>
    <scope>NUCLEOTIDE SEQUENCE</scope>
</reference>
<accession>A0A645A6J7</accession>